<organism evidence="9 10">
    <name type="scientific">Bombardia bombarda</name>
    <dbReference type="NCBI Taxonomy" id="252184"/>
    <lineage>
        <taxon>Eukaryota</taxon>
        <taxon>Fungi</taxon>
        <taxon>Dikarya</taxon>
        <taxon>Ascomycota</taxon>
        <taxon>Pezizomycotina</taxon>
        <taxon>Sordariomycetes</taxon>
        <taxon>Sordariomycetidae</taxon>
        <taxon>Sordariales</taxon>
        <taxon>Lasiosphaeriaceae</taxon>
        <taxon>Bombardia</taxon>
    </lineage>
</organism>
<dbReference type="InterPro" id="IPR049326">
    <property type="entry name" value="Rhodopsin_dom_fungi"/>
</dbReference>
<comment type="similarity">
    <text evidence="5">Belongs to the SAT4 family.</text>
</comment>
<comment type="subcellular location">
    <subcellularLocation>
        <location evidence="1">Membrane</location>
        <topology evidence="1">Multi-pass membrane protein</topology>
    </subcellularLocation>
</comment>
<feature type="domain" description="Rhodopsin" evidence="8">
    <location>
        <begin position="26"/>
        <end position="217"/>
    </location>
</feature>
<dbReference type="AlphaFoldDB" id="A0AA39TJY6"/>
<evidence type="ECO:0000256" key="6">
    <source>
        <dbReference type="SAM" id="Phobius"/>
    </source>
</evidence>
<evidence type="ECO:0000256" key="1">
    <source>
        <dbReference type="ARBA" id="ARBA00004141"/>
    </source>
</evidence>
<evidence type="ECO:0000256" key="5">
    <source>
        <dbReference type="ARBA" id="ARBA00038359"/>
    </source>
</evidence>
<evidence type="ECO:0000313" key="9">
    <source>
        <dbReference type="EMBL" id="KAK0609994.1"/>
    </source>
</evidence>
<feature type="transmembrane region" description="Helical" evidence="6">
    <location>
        <begin position="76"/>
        <end position="98"/>
    </location>
</feature>
<keyword evidence="7" id="KW-0732">Signal</keyword>
<keyword evidence="3 6" id="KW-1133">Transmembrane helix</keyword>
<sequence length="316" mass="35406">MPVVSALIAFLVYAILPIAGLIKAQELDDELEIAVLVAKLAYISTPFFYVNQLFARLSLILLYSRIFSTDTVFRRWLYVLTGIHVSWFITFLFSVLFLCTPVSKWWDILGDQPSFCLDRNAFLVSEETINSSLDFALLSLAVYVVQKVQVKRNVKTKLAFIFAVGGLSGVIGFVKIGIVYNAENDAGQENDTNAFWDILQMTTSIFCACAPMYKSMLPMGTFWTRIKSSTLSLASRTRSYWSLNDINVRSRHTKNPNSTGESKATEGNRSSLSALYIGGTSEADYSWSRSNNNVDLELGAFNPPHIYSKRDNGKIL</sequence>
<evidence type="ECO:0000259" key="8">
    <source>
        <dbReference type="Pfam" id="PF20684"/>
    </source>
</evidence>
<comment type="caution">
    <text evidence="9">The sequence shown here is derived from an EMBL/GenBank/DDBJ whole genome shotgun (WGS) entry which is preliminary data.</text>
</comment>
<name>A0AA39TJY6_9PEZI</name>
<feature type="transmembrane region" description="Helical" evidence="6">
    <location>
        <begin position="158"/>
        <end position="182"/>
    </location>
</feature>
<dbReference type="Proteomes" id="UP001174934">
    <property type="component" value="Unassembled WGS sequence"/>
</dbReference>
<protein>
    <recommendedName>
        <fullName evidence="8">Rhodopsin domain-containing protein</fullName>
    </recommendedName>
</protein>
<feature type="chain" id="PRO_5041464896" description="Rhodopsin domain-containing protein" evidence="7">
    <location>
        <begin position="25"/>
        <end position="316"/>
    </location>
</feature>
<gene>
    <name evidence="9" type="ORF">B0T17DRAFT_545681</name>
</gene>
<reference evidence="9" key="1">
    <citation type="submission" date="2023-06" db="EMBL/GenBank/DDBJ databases">
        <title>Genome-scale phylogeny and comparative genomics of the fungal order Sordariales.</title>
        <authorList>
            <consortium name="Lawrence Berkeley National Laboratory"/>
            <person name="Hensen N."/>
            <person name="Bonometti L."/>
            <person name="Westerberg I."/>
            <person name="Brannstrom I.O."/>
            <person name="Guillou S."/>
            <person name="Cros-Aarteil S."/>
            <person name="Calhoun S."/>
            <person name="Haridas S."/>
            <person name="Kuo A."/>
            <person name="Mondo S."/>
            <person name="Pangilinan J."/>
            <person name="Riley R."/>
            <person name="LaButti K."/>
            <person name="Andreopoulos B."/>
            <person name="Lipzen A."/>
            <person name="Chen C."/>
            <person name="Yanf M."/>
            <person name="Daum C."/>
            <person name="Ng V."/>
            <person name="Clum A."/>
            <person name="Steindorff A."/>
            <person name="Ohm R."/>
            <person name="Martin F."/>
            <person name="Silar P."/>
            <person name="Natvig D."/>
            <person name="Lalanne C."/>
            <person name="Gautier V."/>
            <person name="Ament-velasquez S.L."/>
            <person name="Kruys A."/>
            <person name="Hutchinson M.I."/>
            <person name="Powell A.J."/>
            <person name="Barry K."/>
            <person name="Miller A.N."/>
            <person name="Grigoriev I.V."/>
            <person name="Debuchy R."/>
            <person name="Gladieux P."/>
            <person name="Thoren M.H."/>
            <person name="Johannesson H."/>
        </authorList>
    </citation>
    <scope>NUCLEOTIDE SEQUENCE</scope>
    <source>
        <strain evidence="9">SMH3391-2</strain>
    </source>
</reference>
<keyword evidence="4 6" id="KW-0472">Membrane</keyword>
<feature type="transmembrane region" description="Helical" evidence="6">
    <location>
        <begin position="40"/>
        <end position="64"/>
    </location>
</feature>
<evidence type="ECO:0000256" key="3">
    <source>
        <dbReference type="ARBA" id="ARBA00022989"/>
    </source>
</evidence>
<proteinExistence type="inferred from homology"/>
<keyword evidence="2 6" id="KW-0812">Transmembrane</keyword>
<feature type="signal peptide" evidence="7">
    <location>
        <begin position="1"/>
        <end position="24"/>
    </location>
</feature>
<feature type="transmembrane region" description="Helical" evidence="6">
    <location>
        <begin position="128"/>
        <end position="146"/>
    </location>
</feature>
<dbReference type="Pfam" id="PF20684">
    <property type="entry name" value="Fung_rhodopsin"/>
    <property type="match status" value="1"/>
</dbReference>
<evidence type="ECO:0000256" key="7">
    <source>
        <dbReference type="SAM" id="SignalP"/>
    </source>
</evidence>
<feature type="transmembrane region" description="Helical" evidence="6">
    <location>
        <begin position="194"/>
        <end position="213"/>
    </location>
</feature>
<evidence type="ECO:0000313" key="10">
    <source>
        <dbReference type="Proteomes" id="UP001174934"/>
    </source>
</evidence>
<evidence type="ECO:0000256" key="4">
    <source>
        <dbReference type="ARBA" id="ARBA00023136"/>
    </source>
</evidence>
<dbReference type="PANTHER" id="PTHR33048">
    <property type="entry name" value="PTH11-LIKE INTEGRAL MEMBRANE PROTEIN (AFU_ORTHOLOGUE AFUA_5G11245)"/>
    <property type="match status" value="1"/>
</dbReference>
<accession>A0AA39TJY6</accession>
<dbReference type="EMBL" id="JAULSR010000011">
    <property type="protein sequence ID" value="KAK0609994.1"/>
    <property type="molecule type" value="Genomic_DNA"/>
</dbReference>
<keyword evidence="10" id="KW-1185">Reference proteome</keyword>
<dbReference type="PANTHER" id="PTHR33048:SF47">
    <property type="entry name" value="INTEGRAL MEMBRANE PROTEIN-RELATED"/>
    <property type="match status" value="1"/>
</dbReference>
<evidence type="ECO:0000256" key="2">
    <source>
        <dbReference type="ARBA" id="ARBA00022692"/>
    </source>
</evidence>
<dbReference type="InterPro" id="IPR052337">
    <property type="entry name" value="SAT4-like"/>
</dbReference>
<dbReference type="GO" id="GO:0016020">
    <property type="term" value="C:membrane"/>
    <property type="evidence" value="ECO:0007669"/>
    <property type="project" value="UniProtKB-SubCell"/>
</dbReference>